<protein>
    <recommendedName>
        <fullName evidence="4">Glycosyltransferase RgtA/B/C/D-like domain-containing protein</fullName>
    </recommendedName>
</protein>
<dbReference type="STRING" id="1802229.A2401_03385"/>
<feature type="transmembrane region" description="Helical" evidence="1">
    <location>
        <begin position="349"/>
        <end position="371"/>
    </location>
</feature>
<feature type="transmembrane region" description="Helical" evidence="1">
    <location>
        <begin position="278"/>
        <end position="297"/>
    </location>
</feature>
<keyword evidence="1" id="KW-0812">Transmembrane</keyword>
<keyword evidence="1" id="KW-0472">Membrane</keyword>
<feature type="transmembrane region" description="Helical" evidence="1">
    <location>
        <begin position="377"/>
        <end position="397"/>
    </location>
</feature>
<reference evidence="2 3" key="1">
    <citation type="journal article" date="2016" name="Nat. Commun.">
        <title>Thousands of microbial genomes shed light on interconnected biogeochemical processes in an aquifer system.</title>
        <authorList>
            <person name="Anantharaman K."/>
            <person name="Brown C.T."/>
            <person name="Hug L.A."/>
            <person name="Sharon I."/>
            <person name="Castelle C.J."/>
            <person name="Probst A.J."/>
            <person name="Thomas B.C."/>
            <person name="Singh A."/>
            <person name="Wilkins M.J."/>
            <person name="Karaoz U."/>
            <person name="Brodie E.L."/>
            <person name="Williams K.H."/>
            <person name="Hubbard S.S."/>
            <person name="Banfield J.F."/>
        </authorList>
    </citation>
    <scope>NUCLEOTIDE SEQUENCE [LARGE SCALE GENOMIC DNA]</scope>
</reference>
<keyword evidence="1" id="KW-1133">Transmembrane helix</keyword>
<evidence type="ECO:0000256" key="1">
    <source>
        <dbReference type="SAM" id="Phobius"/>
    </source>
</evidence>
<feature type="transmembrane region" description="Helical" evidence="1">
    <location>
        <begin position="214"/>
        <end position="232"/>
    </location>
</feature>
<feature type="transmembrane region" description="Helical" evidence="1">
    <location>
        <begin position="161"/>
        <end position="183"/>
    </location>
</feature>
<organism evidence="2 3">
    <name type="scientific">Candidatus Staskawiczbacteria bacterium RIFOXYC1_FULL_38_18</name>
    <dbReference type="NCBI Taxonomy" id="1802229"/>
    <lineage>
        <taxon>Bacteria</taxon>
        <taxon>Candidatus Staskawicziibacteriota</taxon>
    </lineage>
</organism>
<feature type="transmembrane region" description="Helical" evidence="1">
    <location>
        <begin position="58"/>
        <end position="75"/>
    </location>
</feature>
<comment type="caution">
    <text evidence="2">The sequence shown here is derived from an EMBL/GenBank/DDBJ whole genome shotgun (WGS) entry which is preliminary data.</text>
</comment>
<feature type="transmembrane region" description="Helical" evidence="1">
    <location>
        <begin position="238"/>
        <end position="266"/>
    </location>
</feature>
<feature type="transmembrane region" description="Helical" evidence="1">
    <location>
        <begin position="135"/>
        <end position="154"/>
    </location>
</feature>
<gene>
    <name evidence="2" type="ORF">A2401_03385</name>
</gene>
<dbReference type="EMBL" id="MHPP01000007">
    <property type="protein sequence ID" value="OGZ84938.1"/>
    <property type="molecule type" value="Genomic_DNA"/>
</dbReference>
<accession>A0A1G2JF92</accession>
<feature type="transmembrane region" description="Helical" evidence="1">
    <location>
        <begin position="409"/>
        <end position="429"/>
    </location>
</feature>
<evidence type="ECO:0000313" key="3">
    <source>
        <dbReference type="Proteomes" id="UP000177751"/>
    </source>
</evidence>
<evidence type="ECO:0000313" key="2">
    <source>
        <dbReference type="EMBL" id="OGZ84938.1"/>
    </source>
</evidence>
<dbReference type="AlphaFoldDB" id="A0A1G2JF92"/>
<feature type="transmembrane region" description="Helical" evidence="1">
    <location>
        <begin position="317"/>
        <end position="337"/>
    </location>
</feature>
<feature type="transmembrane region" description="Helical" evidence="1">
    <location>
        <begin position="26"/>
        <end position="46"/>
    </location>
</feature>
<feature type="transmembrane region" description="Helical" evidence="1">
    <location>
        <begin position="189"/>
        <end position="207"/>
    </location>
</feature>
<evidence type="ECO:0008006" key="4">
    <source>
        <dbReference type="Google" id="ProtNLM"/>
    </source>
</evidence>
<dbReference type="Proteomes" id="UP000177751">
    <property type="component" value="Unassembled WGS sequence"/>
</dbReference>
<sequence length="558" mass="63925">MIYLVFGFILFETLLALVTQFFRIFYFWVIFSANVSAVLIATFFIARNWKNRINFRPDWILIFVAVISVLYLYQVHYNYTGKINLATDRTVGYHDVKNMVYPYPYYSDEWDAVSLMKYSINSHVLPFKNPLDNSLYINFAAPFFSFLSGIALLLRVDPLLSFNYLSIFINTLIIILGYVFLRFNKMPKAISGITALFLLYIPSAANLPGTWHLIPIHMGIVFSLIGFCFMSLSEIKLAAMSAVAVLMFYPPLILFYAPALLIFLFSKSSFININAKRSIAFLAAGLFLAGLAVLAVSPQIKGAIFLRLFYPSFSGSYIPQYNFYDIIPWASILFFIFTAKTIFKNYKWLFSQIVLGTIFWILYSFATYRIIIDYERIVFFTSIIVVLASGFGMKILFDYIDSKKLIKYPASNFIIAGFIIFFILFIPFYTSQNNWQKFVLINPVNGAKAYAKAPANNYLVSDDIELFKDIRQQKFLSIPWKGLVIGVATNNYPAVAKEGIMSVGNSKIIDQFLQADCAGKLNMAKNQKLDYIYLYEFNCQGFEKIGTSQEGFVLFKVL</sequence>
<proteinExistence type="predicted"/>
<name>A0A1G2JF92_9BACT</name>